<keyword evidence="2" id="KW-1185">Reference proteome</keyword>
<organism evidence="1 2">
    <name type="scientific">Rhizopus stolonifer</name>
    <name type="common">Rhizopus nigricans</name>
    <dbReference type="NCBI Taxonomy" id="4846"/>
    <lineage>
        <taxon>Eukaryota</taxon>
        <taxon>Fungi</taxon>
        <taxon>Fungi incertae sedis</taxon>
        <taxon>Mucoromycota</taxon>
        <taxon>Mucoromycotina</taxon>
        <taxon>Mucoromycetes</taxon>
        <taxon>Mucorales</taxon>
        <taxon>Mucorineae</taxon>
        <taxon>Rhizopodaceae</taxon>
        <taxon>Rhizopus</taxon>
    </lineage>
</organism>
<gene>
    <name evidence="1" type="ORF">CU098_004131</name>
</gene>
<sequence length="85" mass="9365">GNSSTDTSTLEENSNILNTHIILKQQPSDESSNDYVTISDNTVELRETEEIPSLLDDETSITESENDICAGRTVDQEQASDVFTL</sequence>
<proteinExistence type="predicted"/>
<evidence type="ECO:0000313" key="2">
    <source>
        <dbReference type="Proteomes" id="UP000253551"/>
    </source>
</evidence>
<reference evidence="1 2" key="1">
    <citation type="journal article" date="2018" name="G3 (Bethesda)">
        <title>Phylogenetic and Phylogenomic Definition of Rhizopus Species.</title>
        <authorList>
            <person name="Gryganskyi A.P."/>
            <person name="Golan J."/>
            <person name="Dolatabadi S."/>
            <person name="Mondo S."/>
            <person name="Robb S."/>
            <person name="Idnurm A."/>
            <person name="Muszewska A."/>
            <person name="Steczkiewicz K."/>
            <person name="Masonjones S."/>
            <person name="Liao H.L."/>
            <person name="Gajdeczka M.T."/>
            <person name="Anike F."/>
            <person name="Vuek A."/>
            <person name="Anishchenko I.M."/>
            <person name="Voigt K."/>
            <person name="de Hoog G.S."/>
            <person name="Smith M.E."/>
            <person name="Heitman J."/>
            <person name="Vilgalys R."/>
            <person name="Stajich J.E."/>
        </authorList>
    </citation>
    <scope>NUCLEOTIDE SEQUENCE [LARGE SCALE GENOMIC DNA]</scope>
    <source>
        <strain evidence="1 2">LSU 92-RS-03</strain>
    </source>
</reference>
<protein>
    <submittedName>
        <fullName evidence="1">Uncharacterized protein</fullName>
    </submittedName>
</protein>
<name>A0A367IIP0_RHIST</name>
<dbReference type="AlphaFoldDB" id="A0A367IIP0"/>
<accession>A0A367IIP0</accession>
<feature type="non-terminal residue" evidence="1">
    <location>
        <position position="1"/>
    </location>
</feature>
<dbReference type="Proteomes" id="UP000253551">
    <property type="component" value="Unassembled WGS sequence"/>
</dbReference>
<dbReference type="EMBL" id="PJQM01007976">
    <property type="protein sequence ID" value="RCH77545.1"/>
    <property type="molecule type" value="Genomic_DNA"/>
</dbReference>
<evidence type="ECO:0000313" key="1">
    <source>
        <dbReference type="EMBL" id="RCH77545.1"/>
    </source>
</evidence>
<comment type="caution">
    <text evidence="1">The sequence shown here is derived from an EMBL/GenBank/DDBJ whole genome shotgun (WGS) entry which is preliminary data.</text>
</comment>